<dbReference type="PATRIC" id="fig|1197325.3.peg.503"/>
<accession>I6ZJ96</accession>
<sequence length="179" mass="19893">MALGVALKVILSLLAGTAVVAPVSYLASSGVFSSAPLFTYQEGENCQHLPLKPSENEKKLLVCVTKENTKPIFKWWTKGGTESEKTEEISTLSWKEKTDTLSDSLDFELELQLKEQTASVKEPGLGAYYLPSTPLKNLENNCSFNYYYFNKGFELRCTDIANGDTGNKEHNITVRRVPS</sequence>
<dbReference type="STRING" id="1197325.WEN_02340"/>
<organism evidence="1 2">
    <name type="scientific">Mycoplasma wenyonii (strain Massachusetts)</name>
    <name type="common">Eperythrozoon wenyonii</name>
    <dbReference type="NCBI Taxonomy" id="1197325"/>
    <lineage>
        <taxon>Bacteria</taxon>
        <taxon>Bacillati</taxon>
        <taxon>Mycoplasmatota</taxon>
        <taxon>Mollicutes</taxon>
        <taxon>Mycoplasmataceae</taxon>
        <taxon>Mycoplasma</taxon>
    </lineage>
</organism>
<gene>
    <name evidence="1" type="ordered locus">WEN_02340</name>
</gene>
<proteinExistence type="predicted"/>
<keyword evidence="2" id="KW-1185">Reference proteome</keyword>
<reference evidence="1 2" key="1">
    <citation type="journal article" date="2012" name="J. Bacteriol.">
        <title>Complete genome sequence of Mycoplasma wenyonii strain Massachusetts.</title>
        <authorList>
            <person name="Dos Santos A.P."/>
            <person name="Guimaraes A.M."/>
            <person name="do Nascimento N.C."/>
            <person name="Sanmiguel P.J."/>
            <person name="Messick J.B."/>
        </authorList>
    </citation>
    <scope>NUCLEOTIDE SEQUENCE [LARGE SCALE GENOMIC DNA]</scope>
    <source>
        <strain evidence="1 2">Massachusetts</strain>
    </source>
</reference>
<dbReference type="EMBL" id="CP003703">
    <property type="protein sequence ID" value="AFN65255.1"/>
    <property type="molecule type" value="Genomic_DNA"/>
</dbReference>
<dbReference type="KEGG" id="mwe:WEN_02340"/>
<evidence type="ECO:0000313" key="2">
    <source>
        <dbReference type="Proteomes" id="UP000009005"/>
    </source>
</evidence>
<dbReference type="AlphaFoldDB" id="I6ZJ96"/>
<evidence type="ECO:0000313" key="1">
    <source>
        <dbReference type="EMBL" id="AFN65255.1"/>
    </source>
</evidence>
<dbReference type="HOGENOM" id="CLU_1501926_0_0_14"/>
<name>I6ZJ96_MYCWM</name>
<protein>
    <submittedName>
        <fullName evidence="1">Uncharacterized protein</fullName>
    </submittedName>
</protein>
<dbReference type="RefSeq" id="WP_014849965.1">
    <property type="nucleotide sequence ID" value="NC_018149.1"/>
</dbReference>
<dbReference type="Proteomes" id="UP000009005">
    <property type="component" value="Chromosome"/>
</dbReference>